<dbReference type="AlphaFoldDB" id="A0A0L8V4K6"/>
<dbReference type="EMBL" id="LGIA01000189">
    <property type="protein sequence ID" value="KOH43425.1"/>
    <property type="molecule type" value="Genomic_DNA"/>
</dbReference>
<sequence length="311" mass="35449">MKENQPDIKLDELIMVESPYCILQDLKLEEDGSITAKVFNEYQPSDEGGPIAGAEFGRHIAILGSIALANALQHNHSHYFLAVRANIKREIQDAYRFDELKLYAKPMKLEKRKGKIYGEIYGRNNELVNTAKVDYMILEREVFSKVYERHKKENSYQNKVSPYIKRRHLTNIVIDGHTARAEFGTILKNECEGHFRDFPALPVALIGGLFGELGYQLFKHNLPGFDTIISPRTDIKAHGLVFSGEHLHFAGRISQWISDEAILITAEALVGDDVVADVSFILKGVKQEKEKGHRKQQLKKIIRRYNPFSKG</sequence>
<name>A0A0L8V4K6_9BACT</name>
<organism evidence="1 2">
    <name type="scientific">Sunxiuqinia dokdonensis</name>
    <dbReference type="NCBI Taxonomy" id="1409788"/>
    <lineage>
        <taxon>Bacteria</taxon>
        <taxon>Pseudomonadati</taxon>
        <taxon>Bacteroidota</taxon>
        <taxon>Bacteroidia</taxon>
        <taxon>Marinilabiliales</taxon>
        <taxon>Prolixibacteraceae</taxon>
        <taxon>Sunxiuqinia</taxon>
    </lineage>
</organism>
<dbReference type="RefSeq" id="WP_053186689.1">
    <property type="nucleotide sequence ID" value="NZ_LGIA01000189.1"/>
</dbReference>
<dbReference type="Proteomes" id="UP000036958">
    <property type="component" value="Unassembled WGS sequence"/>
</dbReference>
<evidence type="ECO:0000313" key="1">
    <source>
        <dbReference type="EMBL" id="KOH43425.1"/>
    </source>
</evidence>
<proteinExistence type="predicted"/>
<protein>
    <submittedName>
        <fullName evidence="1">Uncharacterized protein</fullName>
    </submittedName>
</protein>
<comment type="caution">
    <text evidence="1">The sequence shown here is derived from an EMBL/GenBank/DDBJ whole genome shotgun (WGS) entry which is preliminary data.</text>
</comment>
<dbReference type="OrthoDB" id="1117133at2"/>
<gene>
    <name evidence="1" type="ORF">NC99_37660</name>
</gene>
<dbReference type="STRING" id="1409788.NC99_37660"/>
<evidence type="ECO:0000313" key="2">
    <source>
        <dbReference type="Proteomes" id="UP000036958"/>
    </source>
</evidence>
<accession>A0A0L8V4K6</accession>
<reference evidence="2" key="1">
    <citation type="submission" date="2015-07" db="EMBL/GenBank/DDBJ databases">
        <title>Genome sequencing of Sunxiuqinia dokdonensis strain SK.</title>
        <authorList>
            <person name="Ahn S."/>
            <person name="Kim B.-C."/>
        </authorList>
    </citation>
    <scope>NUCLEOTIDE SEQUENCE [LARGE SCALE GENOMIC DNA]</scope>
    <source>
        <strain evidence="2">SK</strain>
    </source>
</reference>
<keyword evidence="2" id="KW-1185">Reference proteome</keyword>